<evidence type="ECO:0000313" key="2">
    <source>
        <dbReference type="EMBL" id="VFU29943.1"/>
    </source>
</evidence>
<keyword evidence="1" id="KW-1133">Transmembrane helix</keyword>
<dbReference type="AlphaFoldDB" id="A0A6N2L3T9"/>
<proteinExistence type="predicted"/>
<feature type="transmembrane region" description="Helical" evidence="1">
    <location>
        <begin position="50"/>
        <end position="69"/>
    </location>
</feature>
<organism evidence="2">
    <name type="scientific">Salix viminalis</name>
    <name type="common">Common osier</name>
    <name type="synonym">Basket willow</name>
    <dbReference type="NCBI Taxonomy" id="40686"/>
    <lineage>
        <taxon>Eukaryota</taxon>
        <taxon>Viridiplantae</taxon>
        <taxon>Streptophyta</taxon>
        <taxon>Embryophyta</taxon>
        <taxon>Tracheophyta</taxon>
        <taxon>Spermatophyta</taxon>
        <taxon>Magnoliopsida</taxon>
        <taxon>eudicotyledons</taxon>
        <taxon>Gunneridae</taxon>
        <taxon>Pentapetalae</taxon>
        <taxon>rosids</taxon>
        <taxon>fabids</taxon>
        <taxon>Malpighiales</taxon>
        <taxon>Salicaceae</taxon>
        <taxon>Saliceae</taxon>
        <taxon>Salix</taxon>
    </lineage>
</organism>
<name>A0A6N2L3T9_SALVM</name>
<keyword evidence="1" id="KW-0472">Membrane</keyword>
<reference evidence="2" key="1">
    <citation type="submission" date="2019-03" db="EMBL/GenBank/DDBJ databases">
        <authorList>
            <person name="Mank J."/>
            <person name="Almeida P."/>
        </authorList>
    </citation>
    <scope>NUCLEOTIDE SEQUENCE</scope>
    <source>
        <strain evidence="2">78183</strain>
    </source>
</reference>
<sequence length="108" mass="11582">MTTPGGRRMSSKQNRKLYSLVVISINGCFEDFDRFTHPISSRAPEAQVKLRATFLGIILIAAGLASIGVPYPRGHIFAIGLAGHAVHDANVSLLALPATWMPALAMLP</sequence>
<gene>
    <name evidence="2" type="ORF">SVIM_LOCUS111505</name>
</gene>
<dbReference type="EMBL" id="CAADRP010000557">
    <property type="protein sequence ID" value="VFU29943.1"/>
    <property type="molecule type" value="Genomic_DNA"/>
</dbReference>
<accession>A0A6N2L3T9</accession>
<protein>
    <submittedName>
        <fullName evidence="2">Uncharacterized protein</fullName>
    </submittedName>
</protein>
<evidence type="ECO:0000256" key="1">
    <source>
        <dbReference type="SAM" id="Phobius"/>
    </source>
</evidence>
<keyword evidence="1" id="KW-0812">Transmembrane</keyword>